<accession>B9M8W3</accession>
<gene>
    <name evidence="8" type="ordered locus">Geob_2104</name>
</gene>
<reference evidence="8 9" key="1">
    <citation type="submission" date="2009-01" db="EMBL/GenBank/DDBJ databases">
        <title>Complete sequence of Geobacter sp. FRC-32.</title>
        <authorList>
            <consortium name="US DOE Joint Genome Institute"/>
            <person name="Lucas S."/>
            <person name="Copeland A."/>
            <person name="Lapidus A."/>
            <person name="Glavina del Rio T."/>
            <person name="Dalin E."/>
            <person name="Tice H."/>
            <person name="Bruce D."/>
            <person name="Goodwin L."/>
            <person name="Pitluck S."/>
            <person name="Saunders E."/>
            <person name="Brettin T."/>
            <person name="Detter J.C."/>
            <person name="Han C."/>
            <person name="Larimer F."/>
            <person name="Land M."/>
            <person name="Hauser L."/>
            <person name="Kyrpides N."/>
            <person name="Ovchinnikova G."/>
            <person name="Kostka J."/>
            <person name="Richardson P."/>
        </authorList>
    </citation>
    <scope>NUCLEOTIDE SEQUENCE [LARGE SCALE GENOMIC DNA]</scope>
    <source>
        <strain evidence="9">DSM 22248 / JCM 15807 / FRC-32</strain>
    </source>
</reference>
<evidence type="ECO:0000256" key="1">
    <source>
        <dbReference type="ARBA" id="ARBA00004533"/>
    </source>
</evidence>
<proteinExistence type="predicted"/>
<keyword evidence="7" id="KW-0812">Transmembrane</keyword>
<dbReference type="Pfam" id="PF03279">
    <property type="entry name" value="Lip_A_acyltrans"/>
    <property type="match status" value="1"/>
</dbReference>
<evidence type="ECO:0000256" key="3">
    <source>
        <dbReference type="ARBA" id="ARBA00022519"/>
    </source>
</evidence>
<keyword evidence="3" id="KW-0997">Cell inner membrane</keyword>
<name>B9M8W3_GEODF</name>
<comment type="subcellular location">
    <subcellularLocation>
        <location evidence="1">Cell inner membrane</location>
    </subcellularLocation>
</comment>
<sequence length="301" mass="34337">MRKLQWRLETAIFILFSFVISLIPNRIAIFLGQMLGRLLFNLLKRRRKIAIDNITATLPFLQGCEGWNPAHGTAQAIARRTFENLGRSLVEDCKIYHGRGSHIISAVQFRGLEHYENALAKNKGIAFITAHCGNWEVMALSFGVRIKELSVVARRQDNAYLNNVLEKIRSGYGNRVIYKHGALKPMIAEFRKNNIVGVLVDQAVMSNEGVLVKFLGRNCWTTKLPTIISRKTGVPLIPAFVHREGDSHVVQFYPEIEPDLAQEGDDGVRADTAALLSVLEDYIVRYPDQWYWIHNRWKRVP</sequence>
<evidence type="ECO:0000313" key="9">
    <source>
        <dbReference type="Proteomes" id="UP000007721"/>
    </source>
</evidence>
<dbReference type="eggNOG" id="COG1560">
    <property type="taxonomic scope" value="Bacteria"/>
</dbReference>
<dbReference type="HOGENOM" id="CLU_049421_4_0_7"/>
<keyword evidence="7" id="KW-1133">Transmembrane helix</keyword>
<feature type="transmembrane region" description="Helical" evidence="7">
    <location>
        <begin position="12"/>
        <end position="40"/>
    </location>
</feature>
<evidence type="ECO:0000256" key="6">
    <source>
        <dbReference type="ARBA" id="ARBA00023315"/>
    </source>
</evidence>
<dbReference type="GO" id="GO:0016746">
    <property type="term" value="F:acyltransferase activity"/>
    <property type="evidence" value="ECO:0007669"/>
    <property type="project" value="UniProtKB-KW"/>
</dbReference>
<dbReference type="InterPro" id="IPR004960">
    <property type="entry name" value="LipA_acyltrans"/>
</dbReference>
<dbReference type="CDD" id="cd07984">
    <property type="entry name" value="LPLAT_LABLAT-like"/>
    <property type="match status" value="1"/>
</dbReference>
<keyword evidence="2" id="KW-1003">Cell membrane</keyword>
<dbReference type="KEGG" id="geo:Geob_2104"/>
<evidence type="ECO:0000256" key="5">
    <source>
        <dbReference type="ARBA" id="ARBA00023136"/>
    </source>
</evidence>
<dbReference type="PIRSF" id="PIRSF026649">
    <property type="entry name" value="MsbB"/>
    <property type="match status" value="1"/>
</dbReference>
<evidence type="ECO:0000313" key="8">
    <source>
        <dbReference type="EMBL" id="ACM20459.1"/>
    </source>
</evidence>
<dbReference type="GO" id="GO:0005886">
    <property type="term" value="C:plasma membrane"/>
    <property type="evidence" value="ECO:0007669"/>
    <property type="project" value="UniProtKB-SubCell"/>
</dbReference>
<dbReference type="OrthoDB" id="9803456at2"/>
<keyword evidence="5 7" id="KW-0472">Membrane</keyword>
<organism evidence="8 9">
    <name type="scientific">Geotalea daltonii (strain DSM 22248 / JCM 15807 / FRC-32)</name>
    <name type="common">Geobacter daltonii</name>
    <dbReference type="NCBI Taxonomy" id="316067"/>
    <lineage>
        <taxon>Bacteria</taxon>
        <taxon>Pseudomonadati</taxon>
        <taxon>Thermodesulfobacteriota</taxon>
        <taxon>Desulfuromonadia</taxon>
        <taxon>Geobacterales</taxon>
        <taxon>Geobacteraceae</taxon>
        <taxon>Geotalea</taxon>
    </lineage>
</organism>
<evidence type="ECO:0000256" key="4">
    <source>
        <dbReference type="ARBA" id="ARBA00022679"/>
    </source>
</evidence>
<dbReference type="EMBL" id="CP001390">
    <property type="protein sequence ID" value="ACM20459.1"/>
    <property type="molecule type" value="Genomic_DNA"/>
</dbReference>
<dbReference type="AlphaFoldDB" id="B9M8W3"/>
<dbReference type="Proteomes" id="UP000007721">
    <property type="component" value="Chromosome"/>
</dbReference>
<protein>
    <submittedName>
        <fullName evidence="8">Lipid A biosynthesis acyltransferase</fullName>
    </submittedName>
</protein>
<evidence type="ECO:0000256" key="2">
    <source>
        <dbReference type="ARBA" id="ARBA00022475"/>
    </source>
</evidence>
<keyword evidence="4 8" id="KW-0808">Transferase</keyword>
<dbReference type="RefSeq" id="WP_012647188.1">
    <property type="nucleotide sequence ID" value="NC_011979.1"/>
</dbReference>
<keyword evidence="9" id="KW-1185">Reference proteome</keyword>
<dbReference type="PANTHER" id="PTHR30606">
    <property type="entry name" value="LIPID A BIOSYNTHESIS LAUROYL ACYLTRANSFERASE"/>
    <property type="match status" value="1"/>
</dbReference>
<dbReference type="GO" id="GO:0009247">
    <property type="term" value="P:glycolipid biosynthetic process"/>
    <property type="evidence" value="ECO:0007669"/>
    <property type="project" value="UniProtKB-ARBA"/>
</dbReference>
<evidence type="ECO:0000256" key="7">
    <source>
        <dbReference type="SAM" id="Phobius"/>
    </source>
</evidence>
<keyword evidence="6 8" id="KW-0012">Acyltransferase</keyword>
<dbReference type="STRING" id="316067.Geob_2104"/>
<dbReference type="PANTHER" id="PTHR30606:SF9">
    <property type="entry name" value="LIPID A BIOSYNTHESIS LAUROYLTRANSFERASE"/>
    <property type="match status" value="1"/>
</dbReference>